<dbReference type="Gene3D" id="3.40.50.300">
    <property type="entry name" value="P-loop containing nucleotide triphosphate hydrolases"/>
    <property type="match status" value="1"/>
</dbReference>
<dbReference type="Gene3D" id="1.10.8.60">
    <property type="match status" value="1"/>
</dbReference>
<keyword evidence="2 4" id="KW-0547">Nucleotide-binding</keyword>
<dbReference type="PANTHER" id="PTHR23074">
    <property type="entry name" value="AAA DOMAIN-CONTAINING"/>
    <property type="match status" value="1"/>
</dbReference>
<dbReference type="SUPFAM" id="SSF52540">
    <property type="entry name" value="P-loop containing nucleoside triphosphate hydrolases"/>
    <property type="match status" value="1"/>
</dbReference>
<protein>
    <submittedName>
        <fullName evidence="8">Uncharacterized protein</fullName>
    </submittedName>
</protein>
<evidence type="ECO:0000259" key="7">
    <source>
        <dbReference type="Pfam" id="PF17862"/>
    </source>
</evidence>
<feature type="domain" description="AAA ATPase AAA+ lid" evidence="7">
    <location>
        <begin position="131"/>
        <end position="166"/>
    </location>
</feature>
<comment type="similarity">
    <text evidence="1 4">Belongs to the AAA ATPase family.</text>
</comment>
<evidence type="ECO:0000256" key="3">
    <source>
        <dbReference type="ARBA" id="ARBA00022840"/>
    </source>
</evidence>
<gene>
    <name evidence="8" type="ORF">RRG08_005202</name>
</gene>
<evidence type="ECO:0000313" key="8">
    <source>
        <dbReference type="EMBL" id="KAK3709437.1"/>
    </source>
</evidence>
<keyword evidence="3 4" id="KW-0067">ATP-binding</keyword>
<evidence type="ECO:0000256" key="4">
    <source>
        <dbReference type="RuleBase" id="RU003651"/>
    </source>
</evidence>
<reference evidence="8" key="1">
    <citation type="journal article" date="2023" name="G3 (Bethesda)">
        <title>A reference genome for the long-term kleptoplast-retaining sea slug Elysia crispata morphotype clarki.</title>
        <authorList>
            <person name="Eastman K.E."/>
            <person name="Pendleton A.L."/>
            <person name="Shaikh M.A."/>
            <person name="Suttiyut T."/>
            <person name="Ogas R."/>
            <person name="Tomko P."/>
            <person name="Gavelis G."/>
            <person name="Widhalm J.R."/>
            <person name="Wisecaver J.H."/>
        </authorList>
    </citation>
    <scope>NUCLEOTIDE SEQUENCE</scope>
    <source>
        <strain evidence="8">ECLA1</strain>
    </source>
</reference>
<dbReference type="GO" id="GO:0016197">
    <property type="term" value="P:endosomal transport"/>
    <property type="evidence" value="ECO:0007669"/>
    <property type="project" value="TreeGrafter"/>
</dbReference>
<sequence>MWDRALGYSRKASGTGQALLFTTSCHRIAINLSKVIFIDEIDSLCRLRNSLENDSTRRIKTELLIQMEAAERYDKANIFLLCATNCPWELDKAFLCRFQKRIYIPLPNKACRIQMMKLSCRENTVNLKESDWQRLGEATEGYSGSDLSVLTNGALFQPIRDLQNASCWRRTADDNWTPVDRRNKSLGIKAVISDFPPEKVCPRDVTLEDFKTALKLHTATVSADELDRFASFTNSYGQSG</sequence>
<comment type="caution">
    <text evidence="8">The sequence shown here is derived from an EMBL/GenBank/DDBJ whole genome shotgun (WGS) entry which is preliminary data.</text>
</comment>
<organism evidence="8 9">
    <name type="scientific">Elysia crispata</name>
    <name type="common">lettuce slug</name>
    <dbReference type="NCBI Taxonomy" id="231223"/>
    <lineage>
        <taxon>Eukaryota</taxon>
        <taxon>Metazoa</taxon>
        <taxon>Spiralia</taxon>
        <taxon>Lophotrochozoa</taxon>
        <taxon>Mollusca</taxon>
        <taxon>Gastropoda</taxon>
        <taxon>Heterobranchia</taxon>
        <taxon>Euthyneura</taxon>
        <taxon>Panpulmonata</taxon>
        <taxon>Sacoglossa</taxon>
        <taxon>Placobranchoidea</taxon>
        <taxon>Plakobranchidae</taxon>
        <taxon>Elysia</taxon>
    </lineage>
</organism>
<feature type="domain" description="ATPase AAA-type core" evidence="5">
    <location>
        <begin position="33"/>
        <end position="106"/>
    </location>
</feature>
<dbReference type="GO" id="GO:0016887">
    <property type="term" value="F:ATP hydrolysis activity"/>
    <property type="evidence" value="ECO:0007669"/>
    <property type="project" value="InterPro"/>
</dbReference>
<dbReference type="GO" id="GO:0005524">
    <property type="term" value="F:ATP binding"/>
    <property type="evidence" value="ECO:0007669"/>
    <property type="project" value="UniProtKB-KW"/>
</dbReference>
<dbReference type="InterPro" id="IPR003959">
    <property type="entry name" value="ATPase_AAA_core"/>
</dbReference>
<dbReference type="Pfam" id="PF17862">
    <property type="entry name" value="AAA_lid_3"/>
    <property type="match status" value="1"/>
</dbReference>
<dbReference type="Pfam" id="PF00004">
    <property type="entry name" value="AAA"/>
    <property type="match status" value="1"/>
</dbReference>
<keyword evidence="9" id="KW-1185">Reference proteome</keyword>
<accession>A0AAE0XTD3</accession>
<dbReference type="InterPro" id="IPR027417">
    <property type="entry name" value="P-loop_NTPase"/>
</dbReference>
<evidence type="ECO:0000259" key="6">
    <source>
        <dbReference type="Pfam" id="PF09336"/>
    </source>
</evidence>
<dbReference type="InterPro" id="IPR003960">
    <property type="entry name" value="ATPase_AAA_CS"/>
</dbReference>
<dbReference type="AlphaFoldDB" id="A0AAE0XTD3"/>
<evidence type="ECO:0000256" key="2">
    <source>
        <dbReference type="ARBA" id="ARBA00022741"/>
    </source>
</evidence>
<evidence type="ECO:0000313" key="9">
    <source>
        <dbReference type="Proteomes" id="UP001283361"/>
    </source>
</evidence>
<feature type="domain" description="Spastin/Vps4 C-terminal" evidence="6">
    <location>
        <begin position="187"/>
        <end position="237"/>
    </location>
</feature>
<dbReference type="PANTHER" id="PTHR23074:SF72">
    <property type="entry name" value="VACUOLAR PROTEIN SORTING-ASSOCIATED PROTEIN 4B"/>
    <property type="match status" value="1"/>
</dbReference>
<dbReference type="Pfam" id="PF09336">
    <property type="entry name" value="Vps4_C"/>
    <property type="match status" value="1"/>
</dbReference>
<dbReference type="Proteomes" id="UP001283361">
    <property type="component" value="Unassembled WGS sequence"/>
</dbReference>
<evidence type="ECO:0000256" key="1">
    <source>
        <dbReference type="ARBA" id="ARBA00006914"/>
    </source>
</evidence>
<dbReference type="InterPro" id="IPR041569">
    <property type="entry name" value="AAA_lid_3"/>
</dbReference>
<evidence type="ECO:0000259" key="5">
    <source>
        <dbReference type="Pfam" id="PF00004"/>
    </source>
</evidence>
<name>A0AAE0XTD3_9GAST</name>
<dbReference type="PROSITE" id="PS51257">
    <property type="entry name" value="PROKAR_LIPOPROTEIN"/>
    <property type="match status" value="1"/>
</dbReference>
<dbReference type="EMBL" id="JAWDGP010007663">
    <property type="protein sequence ID" value="KAK3709437.1"/>
    <property type="molecule type" value="Genomic_DNA"/>
</dbReference>
<dbReference type="InterPro" id="IPR050304">
    <property type="entry name" value="MT-severing_AAA_ATPase"/>
</dbReference>
<dbReference type="GO" id="GO:0007033">
    <property type="term" value="P:vacuole organization"/>
    <property type="evidence" value="ECO:0007669"/>
    <property type="project" value="TreeGrafter"/>
</dbReference>
<dbReference type="InterPro" id="IPR015415">
    <property type="entry name" value="Spast_Vps4_C"/>
</dbReference>
<dbReference type="PROSITE" id="PS00674">
    <property type="entry name" value="AAA"/>
    <property type="match status" value="1"/>
</dbReference>
<proteinExistence type="inferred from homology"/>